<feature type="compositionally biased region" description="Basic and acidic residues" evidence="1">
    <location>
        <begin position="278"/>
        <end position="291"/>
    </location>
</feature>
<evidence type="ECO:0000313" key="3">
    <source>
        <dbReference type="Proteomes" id="UP000466442"/>
    </source>
</evidence>
<reference evidence="2" key="1">
    <citation type="journal article" date="2021" name="Mol. Ecol. Resour.">
        <title>Apolygus lucorum genome provides insights into omnivorousness and mesophyll feeding.</title>
        <authorList>
            <person name="Liu Y."/>
            <person name="Liu H."/>
            <person name="Wang H."/>
            <person name="Huang T."/>
            <person name="Liu B."/>
            <person name="Yang B."/>
            <person name="Yin L."/>
            <person name="Li B."/>
            <person name="Zhang Y."/>
            <person name="Zhang S."/>
            <person name="Jiang F."/>
            <person name="Zhang X."/>
            <person name="Ren Y."/>
            <person name="Wang B."/>
            <person name="Wang S."/>
            <person name="Lu Y."/>
            <person name="Wu K."/>
            <person name="Fan W."/>
            <person name="Wang G."/>
        </authorList>
    </citation>
    <scope>NUCLEOTIDE SEQUENCE</scope>
    <source>
        <strain evidence="2">12Hb</strain>
    </source>
</reference>
<feature type="region of interest" description="Disordered" evidence="1">
    <location>
        <begin position="433"/>
        <end position="539"/>
    </location>
</feature>
<comment type="caution">
    <text evidence="2">The sequence shown here is derived from an EMBL/GenBank/DDBJ whole genome shotgun (WGS) entry which is preliminary data.</text>
</comment>
<feature type="region of interest" description="Disordered" evidence="1">
    <location>
        <begin position="118"/>
        <end position="229"/>
    </location>
</feature>
<protein>
    <submittedName>
        <fullName evidence="2">Uncharacterized protein</fullName>
    </submittedName>
</protein>
<feature type="region of interest" description="Disordered" evidence="1">
    <location>
        <begin position="257"/>
        <end position="350"/>
    </location>
</feature>
<feature type="compositionally biased region" description="Polar residues" evidence="1">
    <location>
        <begin position="174"/>
        <end position="187"/>
    </location>
</feature>
<proteinExistence type="predicted"/>
<evidence type="ECO:0000256" key="1">
    <source>
        <dbReference type="SAM" id="MobiDB-lite"/>
    </source>
</evidence>
<feature type="compositionally biased region" description="Polar residues" evidence="1">
    <location>
        <begin position="498"/>
        <end position="509"/>
    </location>
</feature>
<accession>A0A8S9XEU8</accession>
<feature type="compositionally biased region" description="Basic and acidic residues" evidence="1">
    <location>
        <begin position="118"/>
        <end position="131"/>
    </location>
</feature>
<feature type="compositionally biased region" description="Polar residues" evidence="1">
    <location>
        <begin position="330"/>
        <end position="342"/>
    </location>
</feature>
<dbReference type="AlphaFoldDB" id="A0A8S9XEU8"/>
<feature type="compositionally biased region" description="Polar residues" evidence="1">
    <location>
        <begin position="433"/>
        <end position="442"/>
    </location>
</feature>
<sequence length="539" mass="60483">MRADKTGLSTRLSYSPAQCDSVGSGEGNMLYVEGFADEDELDSEILRTVGEVNVLYEEVGELQKSWQDTFGSFRSRAPRGNSGDFIWGALTTASNLDDLHQYIFDDVTFSLDSEEVAEQRGEIPKQDEPRVQDNIWRPPNEELKSSISTRSGQVPFEPARRVSFGPKPKLLKLETTQGPSRSAVSHHNQTKPHLPPRPPPSISTQGLKRANSSPLLRTSQHQEPCRTATLTKEPIRVDVSNKQPCLARPWLESEASALQVVQPRDPPDTKPRPSIKAVRTDQRSVAKDKNRLQKTVVTSNMWKSTSQQLPTNKAKNEPPSKSGYPGGSAENISRNNFTTRNPGGSAGNTRRKPIAWFISWDIEDEAEEIIPINFNTTYECSVQITTEEEAPKKAGRRSSAAQPPSTAFWLEWNQSESQSIVPLSLWRRCVSSPTINHPSEPSNIPREPEQTGAKGKQSSKRRWMESNAPSSEETPRSGPQRHPTTLDAMVSMQVREFVQQNQEPQNYTPRRNESDRLSHQPNSKRPKNTTDRRGYLIDL</sequence>
<evidence type="ECO:0000313" key="2">
    <source>
        <dbReference type="EMBL" id="KAF6207532.1"/>
    </source>
</evidence>
<organism evidence="2 3">
    <name type="scientific">Apolygus lucorum</name>
    <name type="common">Small green plant bug</name>
    <name type="synonym">Lygocoris lucorum</name>
    <dbReference type="NCBI Taxonomy" id="248454"/>
    <lineage>
        <taxon>Eukaryota</taxon>
        <taxon>Metazoa</taxon>
        <taxon>Ecdysozoa</taxon>
        <taxon>Arthropoda</taxon>
        <taxon>Hexapoda</taxon>
        <taxon>Insecta</taxon>
        <taxon>Pterygota</taxon>
        <taxon>Neoptera</taxon>
        <taxon>Paraneoptera</taxon>
        <taxon>Hemiptera</taxon>
        <taxon>Heteroptera</taxon>
        <taxon>Panheteroptera</taxon>
        <taxon>Cimicomorpha</taxon>
        <taxon>Miridae</taxon>
        <taxon>Mirini</taxon>
        <taxon>Apolygus</taxon>
    </lineage>
</organism>
<feature type="compositionally biased region" description="Polar residues" evidence="1">
    <location>
        <begin position="202"/>
        <end position="222"/>
    </location>
</feature>
<dbReference type="EMBL" id="WIXP02000007">
    <property type="protein sequence ID" value="KAF6207532.1"/>
    <property type="molecule type" value="Genomic_DNA"/>
</dbReference>
<feature type="compositionally biased region" description="Polar residues" evidence="1">
    <location>
        <begin position="293"/>
        <end position="313"/>
    </location>
</feature>
<feature type="compositionally biased region" description="Basic and acidic residues" evidence="1">
    <location>
        <begin position="528"/>
        <end position="539"/>
    </location>
</feature>
<name>A0A8S9XEU8_APOLU</name>
<dbReference type="Proteomes" id="UP000466442">
    <property type="component" value="Unassembled WGS sequence"/>
</dbReference>
<gene>
    <name evidence="2" type="ORF">GE061_015978</name>
</gene>
<keyword evidence="3" id="KW-1185">Reference proteome</keyword>